<gene>
    <name evidence="6" type="ORF">FKG95_17565</name>
</gene>
<protein>
    <submittedName>
        <fullName evidence="6">TetR/AcrR family transcriptional regulator</fullName>
    </submittedName>
</protein>
<evidence type="ECO:0000256" key="4">
    <source>
        <dbReference type="PROSITE-ProRule" id="PRU00335"/>
    </source>
</evidence>
<keyword evidence="7" id="KW-1185">Reference proteome</keyword>
<dbReference type="InterPro" id="IPR001647">
    <property type="entry name" value="HTH_TetR"/>
</dbReference>
<evidence type="ECO:0000259" key="5">
    <source>
        <dbReference type="PROSITE" id="PS50977"/>
    </source>
</evidence>
<feature type="domain" description="HTH tetR-type" evidence="5">
    <location>
        <begin position="6"/>
        <end position="66"/>
    </location>
</feature>
<dbReference type="InterPro" id="IPR009057">
    <property type="entry name" value="Homeodomain-like_sf"/>
</dbReference>
<evidence type="ECO:0000256" key="2">
    <source>
        <dbReference type="ARBA" id="ARBA00023125"/>
    </source>
</evidence>
<dbReference type="OrthoDB" id="9795242at2"/>
<evidence type="ECO:0000313" key="6">
    <source>
        <dbReference type="EMBL" id="TQV78375.1"/>
    </source>
</evidence>
<dbReference type="AlphaFoldDB" id="A0A545TMA5"/>
<evidence type="ECO:0000256" key="1">
    <source>
        <dbReference type="ARBA" id="ARBA00023015"/>
    </source>
</evidence>
<dbReference type="SUPFAM" id="SSF46689">
    <property type="entry name" value="Homeodomain-like"/>
    <property type="match status" value="1"/>
</dbReference>
<keyword evidence="2 4" id="KW-0238">DNA-binding</keyword>
<dbReference type="PANTHER" id="PTHR47506:SF10">
    <property type="entry name" value="TRANSCRIPTIONAL REGULATORY PROTEIN"/>
    <property type="match status" value="1"/>
</dbReference>
<keyword evidence="1" id="KW-0805">Transcription regulation</keyword>
<dbReference type="Gene3D" id="1.10.10.60">
    <property type="entry name" value="Homeodomain-like"/>
    <property type="match status" value="1"/>
</dbReference>
<dbReference type="RefSeq" id="WP_142897709.1">
    <property type="nucleotide sequence ID" value="NZ_ML660057.1"/>
</dbReference>
<dbReference type="SUPFAM" id="SSF48498">
    <property type="entry name" value="Tetracyclin repressor-like, C-terminal domain"/>
    <property type="match status" value="1"/>
</dbReference>
<evidence type="ECO:0000256" key="3">
    <source>
        <dbReference type="ARBA" id="ARBA00023163"/>
    </source>
</evidence>
<organism evidence="6 7">
    <name type="scientific">Denitrobaculum tricleocarpae</name>
    <dbReference type="NCBI Taxonomy" id="2591009"/>
    <lineage>
        <taxon>Bacteria</taxon>
        <taxon>Pseudomonadati</taxon>
        <taxon>Pseudomonadota</taxon>
        <taxon>Alphaproteobacteria</taxon>
        <taxon>Rhodospirillales</taxon>
        <taxon>Rhodospirillaceae</taxon>
        <taxon>Denitrobaculum</taxon>
    </lineage>
</organism>
<dbReference type="Pfam" id="PF00440">
    <property type="entry name" value="TetR_N"/>
    <property type="match status" value="1"/>
</dbReference>
<dbReference type="Gene3D" id="1.10.357.10">
    <property type="entry name" value="Tetracycline Repressor, domain 2"/>
    <property type="match status" value="1"/>
</dbReference>
<dbReference type="Pfam" id="PF16925">
    <property type="entry name" value="TetR_C_13"/>
    <property type="match status" value="1"/>
</dbReference>
<name>A0A545TMA5_9PROT</name>
<dbReference type="Proteomes" id="UP000315252">
    <property type="component" value="Unassembled WGS sequence"/>
</dbReference>
<dbReference type="PROSITE" id="PS50977">
    <property type="entry name" value="HTH_TETR_2"/>
    <property type="match status" value="1"/>
</dbReference>
<feature type="DNA-binding region" description="H-T-H motif" evidence="4">
    <location>
        <begin position="29"/>
        <end position="48"/>
    </location>
</feature>
<accession>A0A545TMA5</accession>
<dbReference type="EMBL" id="VHSH01000006">
    <property type="protein sequence ID" value="TQV78375.1"/>
    <property type="molecule type" value="Genomic_DNA"/>
</dbReference>
<dbReference type="InterPro" id="IPR036271">
    <property type="entry name" value="Tet_transcr_reg_TetR-rel_C_sf"/>
</dbReference>
<evidence type="ECO:0000313" key="7">
    <source>
        <dbReference type="Proteomes" id="UP000315252"/>
    </source>
</evidence>
<sequence>MARTKAFDIEEALEKAMNAFWSRGYASTSVHDLVEAMQIQRGSLYGTFGDKQTLFRLAYERYDARRQKGMQSARSPVDAICAWFRKLVEEGCAENGARGCFIVNTALELEMHDEAMRGSVAKSLSSIEAFFFDNIRAGQQDGSIDEAVDARKTAQSMLSSVIGLRVLSRSRPERALLQNIADSAVAPIL</sequence>
<dbReference type="PANTHER" id="PTHR47506">
    <property type="entry name" value="TRANSCRIPTIONAL REGULATORY PROTEIN"/>
    <property type="match status" value="1"/>
</dbReference>
<dbReference type="InterPro" id="IPR011075">
    <property type="entry name" value="TetR_C"/>
</dbReference>
<comment type="caution">
    <text evidence="6">The sequence shown here is derived from an EMBL/GenBank/DDBJ whole genome shotgun (WGS) entry which is preliminary data.</text>
</comment>
<reference evidence="6 7" key="1">
    <citation type="submission" date="2019-06" db="EMBL/GenBank/DDBJ databases">
        <title>Whole genome sequence for Rhodospirillaceae sp. R148.</title>
        <authorList>
            <person name="Wang G."/>
        </authorList>
    </citation>
    <scope>NUCLEOTIDE SEQUENCE [LARGE SCALE GENOMIC DNA]</scope>
    <source>
        <strain evidence="6 7">R148</strain>
    </source>
</reference>
<dbReference type="GO" id="GO:0003677">
    <property type="term" value="F:DNA binding"/>
    <property type="evidence" value="ECO:0007669"/>
    <property type="project" value="UniProtKB-UniRule"/>
</dbReference>
<proteinExistence type="predicted"/>
<keyword evidence="3" id="KW-0804">Transcription</keyword>